<proteinExistence type="predicted"/>
<feature type="chain" id="PRO_5045057083" evidence="1">
    <location>
        <begin position="28"/>
        <end position="252"/>
    </location>
</feature>
<organism evidence="2 3">
    <name type="scientific">Conexibacter stalactiti</name>
    <dbReference type="NCBI Taxonomy" id="1940611"/>
    <lineage>
        <taxon>Bacteria</taxon>
        <taxon>Bacillati</taxon>
        <taxon>Actinomycetota</taxon>
        <taxon>Thermoleophilia</taxon>
        <taxon>Solirubrobacterales</taxon>
        <taxon>Conexibacteraceae</taxon>
        <taxon>Conexibacter</taxon>
    </lineage>
</organism>
<evidence type="ECO:0000313" key="3">
    <source>
        <dbReference type="Proteomes" id="UP001284601"/>
    </source>
</evidence>
<keyword evidence="1" id="KW-0732">Signal</keyword>
<comment type="caution">
    <text evidence="2">The sequence shown here is derived from an EMBL/GenBank/DDBJ whole genome shotgun (WGS) entry which is preliminary data.</text>
</comment>
<dbReference type="EMBL" id="JAWSTH010000036">
    <property type="protein sequence ID" value="MDW5595593.1"/>
    <property type="molecule type" value="Genomic_DNA"/>
</dbReference>
<gene>
    <name evidence="2" type="ORF">R7226_14685</name>
</gene>
<evidence type="ECO:0000256" key="1">
    <source>
        <dbReference type="SAM" id="SignalP"/>
    </source>
</evidence>
<keyword evidence="3" id="KW-1185">Reference proteome</keyword>
<dbReference type="Proteomes" id="UP001284601">
    <property type="component" value="Unassembled WGS sequence"/>
</dbReference>
<reference evidence="2 3" key="2">
    <citation type="submission" date="2023-10" db="EMBL/GenBank/DDBJ databases">
        <authorList>
            <person name="Han X.F."/>
        </authorList>
    </citation>
    <scope>NUCLEOTIDE SEQUENCE [LARGE SCALE GENOMIC DNA]</scope>
    <source>
        <strain evidence="2 3">KCTC 39840</strain>
    </source>
</reference>
<name>A0ABU4HQK1_9ACTN</name>
<accession>A0ABU4HQK1</accession>
<protein>
    <submittedName>
        <fullName evidence="2">Uncharacterized protein</fullName>
    </submittedName>
</protein>
<feature type="signal peptide" evidence="1">
    <location>
        <begin position="1"/>
        <end position="27"/>
    </location>
</feature>
<dbReference type="RefSeq" id="WP_318597929.1">
    <property type="nucleotide sequence ID" value="NZ_JAWSTH010000036.1"/>
</dbReference>
<sequence length="252" mass="27726">MSARRIALAAALLALSLLATASTAAPAAVPKQARWLATFEMTQEVAWRMPRFVSRSDCYHRFWSEGSGDERWQIKTRRPVKVLAYHLSKNNPVVFKYGSWDMADMTTNGLDAAGMRVRRMHVAMGSYPGRCGGGDVTDPPRETDCGSRIPSYDVTFGFGRRKAFFSVHEKDEQPIPFVTCMVQGPPDFGLDEPAPAGASFSAAALLAGTRTVEIKGALRDRDEIRWQPGNGRTTSTGSIRWKLTLTPAGRGR</sequence>
<reference evidence="3" key="1">
    <citation type="submission" date="2023-07" db="EMBL/GenBank/DDBJ databases">
        <title>Conexibacter stalactiti sp. nov., isolated from stalactites in a lava cave and emended description of the genus Conexibacter.</title>
        <authorList>
            <person name="Lee S.D."/>
        </authorList>
    </citation>
    <scope>NUCLEOTIDE SEQUENCE [LARGE SCALE GENOMIC DNA]</scope>
    <source>
        <strain evidence="3">KCTC 39840</strain>
    </source>
</reference>
<evidence type="ECO:0000313" key="2">
    <source>
        <dbReference type="EMBL" id="MDW5595593.1"/>
    </source>
</evidence>